<proteinExistence type="predicted"/>
<evidence type="ECO:0000313" key="2">
    <source>
        <dbReference type="EMBL" id="KAL0071715.1"/>
    </source>
</evidence>
<protein>
    <submittedName>
        <fullName evidence="2">Uncharacterized protein</fullName>
    </submittedName>
</protein>
<organism evidence="2 3">
    <name type="scientific">Marasmius tenuissimus</name>
    <dbReference type="NCBI Taxonomy" id="585030"/>
    <lineage>
        <taxon>Eukaryota</taxon>
        <taxon>Fungi</taxon>
        <taxon>Dikarya</taxon>
        <taxon>Basidiomycota</taxon>
        <taxon>Agaricomycotina</taxon>
        <taxon>Agaricomycetes</taxon>
        <taxon>Agaricomycetidae</taxon>
        <taxon>Agaricales</taxon>
        <taxon>Marasmiineae</taxon>
        <taxon>Marasmiaceae</taxon>
        <taxon>Marasmius</taxon>
    </lineage>
</organism>
<keyword evidence="1" id="KW-0732">Signal</keyword>
<feature type="signal peptide" evidence="1">
    <location>
        <begin position="1"/>
        <end position="18"/>
    </location>
</feature>
<name>A0ABR3ACN6_9AGAR</name>
<dbReference type="EMBL" id="JBBXMP010000002">
    <property type="protein sequence ID" value="KAL0071715.1"/>
    <property type="molecule type" value="Genomic_DNA"/>
</dbReference>
<evidence type="ECO:0000313" key="3">
    <source>
        <dbReference type="Proteomes" id="UP001437256"/>
    </source>
</evidence>
<accession>A0ABR3ACN6</accession>
<dbReference type="Proteomes" id="UP001437256">
    <property type="component" value="Unassembled WGS sequence"/>
</dbReference>
<keyword evidence="3" id="KW-1185">Reference proteome</keyword>
<sequence>MKFAVVFAVVSAASFIAALPTPTDLPSLSKLHARQTTNIFAADAWENENTQNGGFATLEWKPSSDDVAPTTANVQATSSKPLGERIFAYAAWEEDGQKRSMQHGNGDDIFAKSAWAGVPRETGRLALAKDEPAGVLTSTDAEATIAPNSGTPPPIFAFDAWEAE</sequence>
<reference evidence="2 3" key="1">
    <citation type="submission" date="2024-05" db="EMBL/GenBank/DDBJ databases">
        <title>A draft genome resource for the thread blight pathogen Marasmius tenuissimus strain MS-2.</title>
        <authorList>
            <person name="Yulfo-Soto G.E."/>
            <person name="Baruah I.K."/>
            <person name="Amoako-Attah I."/>
            <person name="Bukari Y."/>
            <person name="Meinhardt L.W."/>
            <person name="Bailey B.A."/>
            <person name="Cohen S.P."/>
        </authorList>
    </citation>
    <scope>NUCLEOTIDE SEQUENCE [LARGE SCALE GENOMIC DNA]</scope>
    <source>
        <strain evidence="2 3">MS-2</strain>
    </source>
</reference>
<feature type="chain" id="PRO_5046110133" evidence="1">
    <location>
        <begin position="19"/>
        <end position="164"/>
    </location>
</feature>
<evidence type="ECO:0000256" key="1">
    <source>
        <dbReference type="SAM" id="SignalP"/>
    </source>
</evidence>
<gene>
    <name evidence="2" type="ORF">AAF712_000637</name>
</gene>
<comment type="caution">
    <text evidence="2">The sequence shown here is derived from an EMBL/GenBank/DDBJ whole genome shotgun (WGS) entry which is preliminary data.</text>
</comment>